<keyword evidence="3" id="KW-0677">Repeat</keyword>
<feature type="domain" description="C2H2-type" evidence="9">
    <location>
        <begin position="104"/>
        <end position="131"/>
    </location>
</feature>
<keyword evidence="11" id="KW-1185">Reference proteome</keyword>
<reference evidence="10" key="2">
    <citation type="submission" date="2025-09" db="UniProtKB">
        <authorList>
            <consortium name="Ensembl"/>
        </authorList>
    </citation>
    <scope>IDENTIFICATION</scope>
</reference>
<evidence type="ECO:0000313" key="10">
    <source>
        <dbReference type="Ensembl" id="ENSGMOP00000023836.1"/>
    </source>
</evidence>
<dbReference type="InterPro" id="IPR036236">
    <property type="entry name" value="Znf_C2H2_sf"/>
</dbReference>
<evidence type="ECO:0000256" key="5">
    <source>
        <dbReference type="ARBA" id="ARBA00022833"/>
    </source>
</evidence>
<feature type="domain" description="C2H2-type" evidence="9">
    <location>
        <begin position="132"/>
        <end position="159"/>
    </location>
</feature>
<dbReference type="Proteomes" id="UP000694546">
    <property type="component" value="Chromosome 3"/>
</dbReference>
<feature type="domain" description="C2H2-type" evidence="9">
    <location>
        <begin position="160"/>
        <end position="188"/>
    </location>
</feature>
<dbReference type="OMA" id="FESHFRV"/>
<keyword evidence="6" id="KW-0539">Nucleus</keyword>
<feature type="compositionally biased region" description="Low complexity" evidence="8">
    <location>
        <begin position="53"/>
        <end position="64"/>
    </location>
</feature>
<dbReference type="GO" id="GO:0008270">
    <property type="term" value="F:zinc ion binding"/>
    <property type="evidence" value="ECO:0007669"/>
    <property type="project" value="UniProtKB-KW"/>
</dbReference>
<feature type="domain" description="C2H2-type" evidence="9">
    <location>
        <begin position="218"/>
        <end position="245"/>
    </location>
</feature>
<dbReference type="SMART" id="SM00355">
    <property type="entry name" value="ZnF_C2H2"/>
    <property type="match status" value="8"/>
</dbReference>
<evidence type="ECO:0000256" key="6">
    <source>
        <dbReference type="ARBA" id="ARBA00023242"/>
    </source>
</evidence>
<sequence length="347" mass="40422">WIPPVLEGSKPELGNDSRCDRLPTKWSTRYATRKRLTSPRLVTRKHRPPFTQSGSSSSSYNSPSAPRTGRYSHRGSTHPTPAETSPLPSTSQPFSFNRESLLRNQCEQCGRVLSSKAALQKHVGLHSGKKLFSCSLCSQIFPDPQALTRHGRVHRNGKIYICPQCNEGFAYRFGLTQHLQMVHSRIKPFVCHICQKSYFWRKDFESHFRVHSGTARQFPCNLCDKRFNRRVELEVHLRSHSREKRHWCPYCGKEFLDYSNLKRHKYTHTGERPYACAHCTKSFVQSGHLKKHLRNVHKVDVYADLKDFESHFRVHTGTARQFPCNLCDKRFNRRVELVVHLRSHSRE</sequence>
<feature type="domain" description="C2H2-type" evidence="9">
    <location>
        <begin position="322"/>
        <end position="347"/>
    </location>
</feature>
<evidence type="ECO:0000256" key="4">
    <source>
        <dbReference type="ARBA" id="ARBA00022771"/>
    </source>
</evidence>
<comment type="subcellular location">
    <subcellularLocation>
        <location evidence="1">Nucleus</location>
    </subcellularLocation>
</comment>
<dbReference type="Ensembl" id="ENSGMOT00000031791.1">
    <property type="protein sequence ID" value="ENSGMOP00000023836.1"/>
    <property type="gene ID" value="ENSGMOG00000022588.1"/>
</dbReference>
<dbReference type="GO" id="GO:0005634">
    <property type="term" value="C:nucleus"/>
    <property type="evidence" value="ECO:0007669"/>
    <property type="project" value="UniProtKB-SubCell"/>
</dbReference>
<dbReference type="SUPFAM" id="SSF57667">
    <property type="entry name" value="beta-beta-alpha zinc fingers"/>
    <property type="match status" value="5"/>
</dbReference>
<feature type="domain" description="C2H2-type" evidence="9">
    <location>
        <begin position="246"/>
        <end position="273"/>
    </location>
</feature>
<evidence type="ECO:0000259" key="9">
    <source>
        <dbReference type="PROSITE" id="PS50157"/>
    </source>
</evidence>
<accession>A0A8C4ZY36</accession>
<feature type="compositionally biased region" description="Basic and acidic residues" evidence="8">
    <location>
        <begin position="9"/>
        <end position="23"/>
    </location>
</feature>
<feature type="compositionally biased region" description="Polar residues" evidence="8">
    <location>
        <begin position="77"/>
        <end position="94"/>
    </location>
</feature>
<reference evidence="10" key="1">
    <citation type="submission" date="2025-08" db="UniProtKB">
        <authorList>
            <consortium name="Ensembl"/>
        </authorList>
    </citation>
    <scope>IDENTIFICATION</scope>
</reference>
<dbReference type="AlphaFoldDB" id="A0A8C4ZY36"/>
<name>A0A8C4ZY36_GADMO</name>
<proteinExistence type="predicted"/>
<evidence type="ECO:0000256" key="1">
    <source>
        <dbReference type="ARBA" id="ARBA00004123"/>
    </source>
</evidence>
<keyword evidence="5" id="KW-0862">Zinc</keyword>
<dbReference type="PROSITE" id="PS50157">
    <property type="entry name" value="ZINC_FINGER_C2H2_2"/>
    <property type="match status" value="8"/>
</dbReference>
<feature type="region of interest" description="Disordered" evidence="8">
    <location>
        <begin position="1"/>
        <end position="94"/>
    </location>
</feature>
<dbReference type="InterPro" id="IPR013087">
    <property type="entry name" value="Znf_C2H2_type"/>
</dbReference>
<organism evidence="10 11">
    <name type="scientific">Gadus morhua</name>
    <name type="common">Atlantic cod</name>
    <dbReference type="NCBI Taxonomy" id="8049"/>
    <lineage>
        <taxon>Eukaryota</taxon>
        <taxon>Metazoa</taxon>
        <taxon>Chordata</taxon>
        <taxon>Craniata</taxon>
        <taxon>Vertebrata</taxon>
        <taxon>Euteleostomi</taxon>
        <taxon>Actinopterygii</taxon>
        <taxon>Neopterygii</taxon>
        <taxon>Teleostei</taxon>
        <taxon>Neoteleostei</taxon>
        <taxon>Acanthomorphata</taxon>
        <taxon>Zeiogadaria</taxon>
        <taxon>Gadariae</taxon>
        <taxon>Gadiformes</taxon>
        <taxon>Gadoidei</taxon>
        <taxon>Gadidae</taxon>
        <taxon>Gadus</taxon>
    </lineage>
</organism>
<dbReference type="Gene3D" id="3.30.160.60">
    <property type="entry name" value="Classic Zinc Finger"/>
    <property type="match status" value="7"/>
</dbReference>
<dbReference type="GO" id="GO:0010468">
    <property type="term" value="P:regulation of gene expression"/>
    <property type="evidence" value="ECO:0007669"/>
    <property type="project" value="UniProtKB-ARBA"/>
</dbReference>
<evidence type="ECO:0000256" key="2">
    <source>
        <dbReference type="ARBA" id="ARBA00022723"/>
    </source>
</evidence>
<evidence type="ECO:0000256" key="3">
    <source>
        <dbReference type="ARBA" id="ARBA00022737"/>
    </source>
</evidence>
<protein>
    <recommendedName>
        <fullName evidence="9">C2H2-type domain-containing protein</fullName>
    </recommendedName>
</protein>
<dbReference type="PANTHER" id="PTHR24394">
    <property type="entry name" value="ZINC FINGER PROTEIN"/>
    <property type="match status" value="1"/>
</dbReference>
<keyword evidence="4 7" id="KW-0863">Zinc-finger</keyword>
<evidence type="ECO:0000256" key="7">
    <source>
        <dbReference type="PROSITE-ProRule" id="PRU00042"/>
    </source>
</evidence>
<evidence type="ECO:0000256" key="8">
    <source>
        <dbReference type="SAM" id="MobiDB-lite"/>
    </source>
</evidence>
<feature type="compositionally biased region" description="Basic residues" evidence="8">
    <location>
        <begin position="31"/>
        <end position="48"/>
    </location>
</feature>
<keyword evidence="2" id="KW-0479">Metal-binding</keyword>
<feature type="domain" description="C2H2-type" evidence="9">
    <location>
        <begin position="274"/>
        <end position="297"/>
    </location>
</feature>
<dbReference type="Pfam" id="PF00096">
    <property type="entry name" value="zf-C2H2"/>
    <property type="match status" value="6"/>
</dbReference>
<dbReference type="PANTHER" id="PTHR24394:SF29">
    <property type="entry name" value="MYONEURIN"/>
    <property type="match status" value="1"/>
</dbReference>
<evidence type="ECO:0000313" key="11">
    <source>
        <dbReference type="Proteomes" id="UP000694546"/>
    </source>
</evidence>
<dbReference type="Pfam" id="PF13894">
    <property type="entry name" value="zf-C2H2_4"/>
    <property type="match status" value="1"/>
</dbReference>
<feature type="domain" description="C2H2-type" evidence="9">
    <location>
        <begin position="189"/>
        <end position="216"/>
    </location>
</feature>
<dbReference type="GeneTree" id="ENSGT00940000162287"/>
<dbReference type="PROSITE" id="PS00028">
    <property type="entry name" value="ZINC_FINGER_C2H2_1"/>
    <property type="match status" value="8"/>
</dbReference>